<dbReference type="Gene3D" id="1.10.760.10">
    <property type="entry name" value="Cytochrome c-like domain"/>
    <property type="match status" value="1"/>
</dbReference>
<gene>
    <name evidence="7" type="ORF">ACERLL_12890</name>
</gene>
<feature type="chain" id="PRO_5045218810" evidence="5">
    <location>
        <begin position="26"/>
        <end position="136"/>
    </location>
</feature>
<evidence type="ECO:0000256" key="3">
    <source>
        <dbReference type="ARBA" id="ARBA00023004"/>
    </source>
</evidence>
<dbReference type="Proteomes" id="UP001575181">
    <property type="component" value="Unassembled WGS sequence"/>
</dbReference>
<feature type="signal peptide" evidence="5">
    <location>
        <begin position="1"/>
        <end position="25"/>
    </location>
</feature>
<evidence type="ECO:0000259" key="6">
    <source>
        <dbReference type="PROSITE" id="PS51007"/>
    </source>
</evidence>
<evidence type="ECO:0000313" key="7">
    <source>
        <dbReference type="EMBL" id="MFA9461717.1"/>
    </source>
</evidence>
<evidence type="ECO:0000313" key="8">
    <source>
        <dbReference type="Proteomes" id="UP001575181"/>
    </source>
</evidence>
<evidence type="ECO:0000256" key="5">
    <source>
        <dbReference type="SAM" id="SignalP"/>
    </source>
</evidence>
<dbReference type="RefSeq" id="WP_373656498.1">
    <property type="nucleotide sequence ID" value="NZ_JBGUAW010000008.1"/>
</dbReference>
<reference evidence="7 8" key="1">
    <citation type="submission" date="2024-08" db="EMBL/GenBank/DDBJ databases">
        <title>Whole-genome sequencing of halo(alkali)philic microorganisms from hypersaline lakes.</title>
        <authorList>
            <person name="Sorokin D.Y."/>
            <person name="Merkel A.Y."/>
            <person name="Messina E."/>
            <person name="Yakimov M."/>
        </authorList>
    </citation>
    <scope>NUCLEOTIDE SEQUENCE [LARGE SCALE GENOMIC DNA]</scope>
    <source>
        <strain evidence="7 8">Cl-TMA</strain>
    </source>
</reference>
<dbReference type="InterPro" id="IPR009056">
    <property type="entry name" value="Cyt_c-like_dom"/>
</dbReference>
<feature type="domain" description="Cytochrome c" evidence="6">
    <location>
        <begin position="28"/>
        <end position="128"/>
    </location>
</feature>
<dbReference type="Pfam" id="PF00034">
    <property type="entry name" value="Cytochrom_C"/>
    <property type="match status" value="1"/>
</dbReference>
<accession>A0ABV4TWK7</accession>
<evidence type="ECO:0000256" key="1">
    <source>
        <dbReference type="ARBA" id="ARBA00022617"/>
    </source>
</evidence>
<keyword evidence="2 4" id="KW-0479">Metal-binding</keyword>
<keyword evidence="3 4" id="KW-0408">Iron</keyword>
<sequence>MPRLLPATTCLILVTAALLSGSIAAAERTGLSGEAIYKTKCLLCHPDSPGMEDGPGYKARPGAVPLWTLYEEKGGWRDSQIGLGRWSDARMDQWLRYPKGMKPGTSMIEVPLDQAERRAVIRYIKQLGRKYGDQET</sequence>
<comment type="caution">
    <text evidence="7">The sequence shown here is derived from an EMBL/GenBank/DDBJ whole genome shotgun (WGS) entry which is preliminary data.</text>
</comment>
<proteinExistence type="predicted"/>
<keyword evidence="1 4" id="KW-0349">Heme</keyword>
<dbReference type="PROSITE" id="PS51007">
    <property type="entry name" value="CYTC"/>
    <property type="match status" value="1"/>
</dbReference>
<name>A0ABV4TWK7_9GAMM</name>
<dbReference type="EMBL" id="JBGUAW010000008">
    <property type="protein sequence ID" value="MFA9461717.1"/>
    <property type="molecule type" value="Genomic_DNA"/>
</dbReference>
<dbReference type="SUPFAM" id="SSF46626">
    <property type="entry name" value="Cytochrome c"/>
    <property type="match status" value="1"/>
</dbReference>
<evidence type="ECO:0000256" key="2">
    <source>
        <dbReference type="ARBA" id="ARBA00022723"/>
    </source>
</evidence>
<keyword evidence="5" id="KW-0732">Signal</keyword>
<evidence type="ECO:0000256" key="4">
    <source>
        <dbReference type="PROSITE-ProRule" id="PRU00433"/>
    </source>
</evidence>
<dbReference type="InterPro" id="IPR036909">
    <property type="entry name" value="Cyt_c-like_dom_sf"/>
</dbReference>
<protein>
    <submittedName>
        <fullName evidence="7">Cytochrome c family protein</fullName>
    </submittedName>
</protein>
<organism evidence="7 8">
    <name type="scientific">Thiohalorhabdus methylotrophus</name>
    <dbReference type="NCBI Taxonomy" id="3242694"/>
    <lineage>
        <taxon>Bacteria</taxon>
        <taxon>Pseudomonadati</taxon>
        <taxon>Pseudomonadota</taxon>
        <taxon>Gammaproteobacteria</taxon>
        <taxon>Thiohalorhabdales</taxon>
        <taxon>Thiohalorhabdaceae</taxon>
        <taxon>Thiohalorhabdus</taxon>
    </lineage>
</organism>
<keyword evidence="8" id="KW-1185">Reference proteome</keyword>